<evidence type="ECO:0000313" key="5">
    <source>
        <dbReference type="Proteomes" id="UP000292564"/>
    </source>
</evidence>
<sequence>MSTATIGAPRDVRPAAAGCYLYGVVPSGTRLPDDLCGVGPAGPRPTLIHHGDLAAVISPVARDRALGSRRDLLRHARILDELAASVPVLPARFGVVLDDPGSVVTRLLEPRRAPFAAALARLAGTAQFIVSVRHVEDAVLGEVLAGEPDIARLRELVRAGGGAAGVRVRLGELVAGALAARRARDRQHVRAVLEPYRVAAVTRPVTGADEAACVAFLVEHDGRARFEAAVQRLAAEWAGRARVRLLGPLAPYDFADALVHGEG</sequence>
<comment type="caution">
    <text evidence="4">The sequence shown here is derived from an EMBL/GenBank/DDBJ whole genome shotgun (WGS) entry which is preliminary data.</text>
</comment>
<gene>
    <name evidence="4" type="ORF">EV385_5938</name>
</gene>
<dbReference type="EMBL" id="SHKY01000001">
    <property type="protein sequence ID" value="RZU54001.1"/>
    <property type="molecule type" value="Genomic_DNA"/>
</dbReference>
<dbReference type="RefSeq" id="WP_130512425.1">
    <property type="nucleotide sequence ID" value="NZ_SHKY01000001.1"/>
</dbReference>
<evidence type="ECO:0000256" key="3">
    <source>
        <dbReference type="ARBA" id="ARBA00035643"/>
    </source>
</evidence>
<proteinExistence type="inferred from homology"/>
<evidence type="ECO:0000313" key="4">
    <source>
        <dbReference type="EMBL" id="RZU54001.1"/>
    </source>
</evidence>
<organism evidence="4 5">
    <name type="scientific">Krasilnikovia cinnamomea</name>
    <dbReference type="NCBI Taxonomy" id="349313"/>
    <lineage>
        <taxon>Bacteria</taxon>
        <taxon>Bacillati</taxon>
        <taxon>Actinomycetota</taxon>
        <taxon>Actinomycetes</taxon>
        <taxon>Micromonosporales</taxon>
        <taxon>Micromonosporaceae</taxon>
        <taxon>Krasilnikovia</taxon>
    </lineage>
</organism>
<dbReference type="GO" id="GO:0031411">
    <property type="term" value="C:gas vesicle"/>
    <property type="evidence" value="ECO:0007669"/>
    <property type="project" value="UniProtKB-SubCell"/>
</dbReference>
<dbReference type="OrthoDB" id="3867411at2"/>
<dbReference type="AlphaFoldDB" id="A0A4Q7ZT17"/>
<dbReference type="PANTHER" id="PTHR36852:SF1">
    <property type="entry name" value="PROTEIN GVPL 2"/>
    <property type="match status" value="1"/>
</dbReference>
<comment type="similarity">
    <text evidence="3">Belongs to the gas vesicle GvpF/GvpL family.</text>
</comment>
<accession>A0A4Q7ZT17</accession>
<protein>
    <submittedName>
        <fullName evidence="4">Gas vesicle protein GvpL/GvpF</fullName>
    </submittedName>
</protein>
<dbReference type="GO" id="GO:0031412">
    <property type="term" value="P:gas vesicle organization"/>
    <property type="evidence" value="ECO:0007669"/>
    <property type="project" value="InterPro"/>
</dbReference>
<dbReference type="Pfam" id="PF06386">
    <property type="entry name" value="GvpL_GvpF"/>
    <property type="match status" value="1"/>
</dbReference>
<dbReference type="PANTHER" id="PTHR36852">
    <property type="entry name" value="PROTEIN GVPL 2"/>
    <property type="match status" value="1"/>
</dbReference>
<evidence type="ECO:0000256" key="2">
    <source>
        <dbReference type="ARBA" id="ARBA00035108"/>
    </source>
</evidence>
<reference evidence="4 5" key="1">
    <citation type="submission" date="2019-02" db="EMBL/GenBank/DDBJ databases">
        <title>Sequencing the genomes of 1000 actinobacteria strains.</title>
        <authorList>
            <person name="Klenk H.-P."/>
        </authorList>
    </citation>
    <scope>NUCLEOTIDE SEQUENCE [LARGE SCALE GENOMIC DNA]</scope>
    <source>
        <strain evidence="4 5">DSM 45162</strain>
    </source>
</reference>
<comment type="subcellular location">
    <subcellularLocation>
        <location evidence="2">Gas vesicle</location>
    </subcellularLocation>
</comment>
<dbReference type="Proteomes" id="UP000292564">
    <property type="component" value="Unassembled WGS sequence"/>
</dbReference>
<evidence type="ECO:0000256" key="1">
    <source>
        <dbReference type="ARBA" id="ARBA00022987"/>
    </source>
</evidence>
<keyword evidence="5" id="KW-1185">Reference proteome</keyword>
<keyword evidence="1" id="KW-0304">Gas vesicle</keyword>
<name>A0A4Q7ZT17_9ACTN</name>
<dbReference type="InterPro" id="IPR009430">
    <property type="entry name" value="GvpL/GvpF"/>
</dbReference>